<feature type="non-terminal residue" evidence="1">
    <location>
        <position position="1"/>
    </location>
</feature>
<reference evidence="2" key="1">
    <citation type="journal article" date="2019" name="Int. J. Syst. Evol. Microbiol.">
        <title>The Global Catalogue of Microorganisms (GCM) 10K type strain sequencing project: providing services to taxonomists for standard genome sequencing and annotation.</title>
        <authorList>
            <consortium name="The Broad Institute Genomics Platform"/>
            <consortium name="The Broad Institute Genome Sequencing Center for Infectious Disease"/>
            <person name="Wu L."/>
            <person name="Ma J."/>
        </authorList>
    </citation>
    <scope>NUCLEOTIDE SEQUENCE [LARGE SCALE GENOMIC DNA]</scope>
    <source>
        <strain evidence="2">CGMCC 1.12286</strain>
    </source>
</reference>
<gene>
    <name evidence="1" type="ORF">ACFSB2_15035</name>
</gene>
<dbReference type="Proteomes" id="UP001597079">
    <property type="component" value="Unassembled WGS sequence"/>
</dbReference>
<keyword evidence="2" id="KW-1185">Reference proteome</keyword>
<protein>
    <submittedName>
        <fullName evidence="1">Uncharacterized protein</fullName>
    </submittedName>
</protein>
<sequence length="84" mass="9378">TDTQSVNHILSRPSGELYPLVLSNGVYTKLLTDPNISPPSEIRSRWSNPKFGSISTLNANFEPNVSWAEMKFSVSAATLYRVMF</sequence>
<comment type="caution">
    <text evidence="1">The sequence shown here is derived from an EMBL/GenBank/DDBJ whole genome shotgun (WGS) entry which is preliminary data.</text>
</comment>
<organism evidence="1 2">
    <name type="scientific">Alicyclobacillus fodiniaquatilis</name>
    <dbReference type="NCBI Taxonomy" id="1661150"/>
    <lineage>
        <taxon>Bacteria</taxon>
        <taxon>Bacillati</taxon>
        <taxon>Bacillota</taxon>
        <taxon>Bacilli</taxon>
        <taxon>Bacillales</taxon>
        <taxon>Alicyclobacillaceae</taxon>
        <taxon>Alicyclobacillus</taxon>
    </lineage>
</organism>
<proteinExistence type="predicted"/>
<name>A0ABW4JI34_9BACL</name>
<evidence type="ECO:0000313" key="2">
    <source>
        <dbReference type="Proteomes" id="UP001597079"/>
    </source>
</evidence>
<accession>A0ABW4JI34</accession>
<evidence type="ECO:0000313" key="1">
    <source>
        <dbReference type="EMBL" id="MFD1676017.1"/>
    </source>
</evidence>
<dbReference type="RefSeq" id="WP_377943910.1">
    <property type="nucleotide sequence ID" value="NZ_JBHUCX010000041.1"/>
</dbReference>
<dbReference type="EMBL" id="JBHUCX010000041">
    <property type="protein sequence ID" value="MFD1676017.1"/>
    <property type="molecule type" value="Genomic_DNA"/>
</dbReference>